<dbReference type="InterPro" id="IPR034660">
    <property type="entry name" value="DinB/YfiT-like"/>
</dbReference>
<feature type="domain" description="DinB-like" evidence="1">
    <location>
        <begin position="11"/>
        <end position="144"/>
    </location>
</feature>
<dbReference type="Gene3D" id="1.20.120.450">
    <property type="entry name" value="dinb family like domain"/>
    <property type="match status" value="1"/>
</dbReference>
<dbReference type="SUPFAM" id="SSF109854">
    <property type="entry name" value="DinB/YfiT-like putative metalloenzymes"/>
    <property type="match status" value="1"/>
</dbReference>
<name>A0A9X2FHS9_9BACT</name>
<dbReference type="EMBL" id="JAMXLR010000073">
    <property type="protein sequence ID" value="MCO6046431.1"/>
    <property type="molecule type" value="Genomic_DNA"/>
</dbReference>
<reference evidence="2" key="1">
    <citation type="submission" date="2022-06" db="EMBL/GenBank/DDBJ databases">
        <title>Aeoliella straminimaris, a novel planctomycete from sediments.</title>
        <authorList>
            <person name="Vitorino I.R."/>
            <person name="Lage O.M."/>
        </authorList>
    </citation>
    <scope>NUCLEOTIDE SEQUENCE</scope>
    <source>
        <strain evidence="2">ICT_H6.2</strain>
    </source>
</reference>
<dbReference type="Pfam" id="PF12867">
    <property type="entry name" value="DinB_2"/>
    <property type="match status" value="1"/>
</dbReference>
<dbReference type="InterPro" id="IPR024775">
    <property type="entry name" value="DinB-like"/>
</dbReference>
<gene>
    <name evidence="2" type="ORF">NG895_21240</name>
</gene>
<dbReference type="Proteomes" id="UP001155241">
    <property type="component" value="Unassembled WGS sequence"/>
</dbReference>
<dbReference type="RefSeq" id="WP_252854545.1">
    <property type="nucleotide sequence ID" value="NZ_JAMXLR010000073.1"/>
</dbReference>
<keyword evidence="3" id="KW-1185">Reference proteome</keyword>
<organism evidence="2 3">
    <name type="scientific">Aeoliella straminimaris</name>
    <dbReference type="NCBI Taxonomy" id="2954799"/>
    <lineage>
        <taxon>Bacteria</taxon>
        <taxon>Pseudomonadati</taxon>
        <taxon>Planctomycetota</taxon>
        <taxon>Planctomycetia</taxon>
        <taxon>Pirellulales</taxon>
        <taxon>Lacipirellulaceae</taxon>
        <taxon>Aeoliella</taxon>
    </lineage>
</organism>
<dbReference type="AlphaFoldDB" id="A0A9X2FHS9"/>
<proteinExistence type="predicted"/>
<comment type="caution">
    <text evidence="2">The sequence shown here is derived from an EMBL/GenBank/DDBJ whole genome shotgun (WGS) entry which is preliminary data.</text>
</comment>
<evidence type="ECO:0000313" key="3">
    <source>
        <dbReference type="Proteomes" id="UP001155241"/>
    </source>
</evidence>
<evidence type="ECO:0000259" key="1">
    <source>
        <dbReference type="Pfam" id="PF12867"/>
    </source>
</evidence>
<accession>A0A9X2FHS9</accession>
<protein>
    <submittedName>
        <fullName evidence="2">DinB family protein</fullName>
    </submittedName>
</protein>
<sequence length="168" mass="18769">MSYAQMILPEFDQEMANTRKVLALVPDDKLDWKATETAHTIGWNASHLANLLTWTVMTLENDSFDVQPEGGEQYQTPILKSNGEILASFDENVAAARAAIEKVSDEDIMKPWSLLKQGQVMFTMPRAVVIRSFVLNHTIHHRAILLTYLRLNKIAIPGMYGPGDEAAG</sequence>
<evidence type="ECO:0000313" key="2">
    <source>
        <dbReference type="EMBL" id="MCO6046431.1"/>
    </source>
</evidence>